<gene>
    <name evidence="2" type="ORF">BJL86_0421</name>
</gene>
<dbReference type="SUPFAM" id="SSF53474">
    <property type="entry name" value="alpha/beta-Hydrolases"/>
    <property type="match status" value="2"/>
</dbReference>
<dbReference type="EMBL" id="CP015961">
    <property type="protein sequence ID" value="ANI91231.1"/>
    <property type="molecule type" value="Genomic_DNA"/>
</dbReference>
<proteinExistence type="predicted"/>
<evidence type="ECO:0000256" key="1">
    <source>
        <dbReference type="SAM" id="MobiDB-lite"/>
    </source>
</evidence>
<reference evidence="2 3" key="1">
    <citation type="submission" date="2016-06" db="EMBL/GenBank/DDBJ databases">
        <title>Complete genome sequence of a saline-alkali tolerant type strain Dietzia timorensis ID05-A0528T.</title>
        <authorList>
            <person name="Wu X."/>
        </authorList>
    </citation>
    <scope>NUCLEOTIDE SEQUENCE [LARGE SCALE GENOMIC DNA]</scope>
    <source>
        <strain evidence="2 3">ID05-A0528</strain>
    </source>
</reference>
<keyword evidence="3" id="KW-1185">Reference proteome</keyword>
<accession>A0A173LIG9</accession>
<dbReference type="Proteomes" id="UP000186104">
    <property type="component" value="Chromosome"/>
</dbReference>
<dbReference type="RefSeq" id="WP_198034339.1">
    <property type="nucleotide sequence ID" value="NZ_CP015961.1"/>
</dbReference>
<evidence type="ECO:0000313" key="3">
    <source>
        <dbReference type="Proteomes" id="UP000186104"/>
    </source>
</evidence>
<dbReference type="InterPro" id="IPR029058">
    <property type="entry name" value="AB_hydrolase_fold"/>
</dbReference>
<name>A0A173LIG9_9ACTN</name>
<dbReference type="KEGG" id="dtm:BJL86_0421"/>
<protein>
    <submittedName>
        <fullName evidence="2">Uncharacterized protein</fullName>
    </submittedName>
</protein>
<dbReference type="STRING" id="499555.BJL86_0421"/>
<organism evidence="2 3">
    <name type="scientific">Dietzia timorensis</name>
    <dbReference type="NCBI Taxonomy" id="499555"/>
    <lineage>
        <taxon>Bacteria</taxon>
        <taxon>Bacillati</taxon>
        <taxon>Actinomycetota</taxon>
        <taxon>Actinomycetes</taxon>
        <taxon>Mycobacteriales</taxon>
        <taxon>Dietziaceae</taxon>
        <taxon>Dietzia</taxon>
    </lineage>
</organism>
<dbReference type="AlphaFoldDB" id="A0A173LIG9"/>
<feature type="region of interest" description="Disordered" evidence="1">
    <location>
        <begin position="786"/>
        <end position="810"/>
    </location>
</feature>
<evidence type="ECO:0000313" key="2">
    <source>
        <dbReference type="EMBL" id="ANI91231.1"/>
    </source>
</evidence>
<sequence>MMHPHWFGPHTESLFGLISTPDQAVTSAGVVIVPPLGLEAVTTYRGLRYLSDLLVDAGLTTLRYDHPGAGSSLGSSMSPRAWDGWVSGVGEAVAHLRSLGVTDITVVGVRAGTLILDAASPDVDRVVYLDPPLSGRRWMREVTSLQLMGVGQAEGDPGMSAPGLHISHEAAEKLRTHKWSPNPTVPRLVAPRSVDGAGSPLRPLLDGATRRIDLDEAELFVAPEAFIHHVPAGDMRRIAEAITHAAATGTGVVAAASDVRSHLRMTAEVANRQGERIVERIDVRTARELITFTTFAEGQTPRGTVLFESTANEPAWGPTDMWVRAAREHAGEGLQCVRHDKTGGGDAGEVHEGEIAVLYSYESRDDAEAVARTLDTDPADNLLVGLCSGAWMAAETALRTRAGAVLLFGMLQWARVREPVDKAFLAAHGYDLNTMTIPEVTSEHQREDFRSMVKSLLRDFFPIRMWEELGRRGITQVPGPLLHELDEAAVRTTVVMTPDDLEHYCVHRGDESLRRLRRRGWTGTVRSIDVPRGDHNLYRHDSREQARRALASEVAALRRRLEVPAGRRTPAVPAFPPAPRALFVSPPDVSATADGARWREAIAHCGDIRAEFLDTGRLGALGTLAVMPIPVLTMLGADALSLRRRVVGRIVARRRLAERLSRGDIDVLHLFRPTFVGSVSRLVGRIPLVLTIDRADIPVSIEGSPSGKRTWWRRSRREVPRGLRSLAGSAKHVIATSAEVADVLRGPAVSLPAHAVSVVPEVSRAAERPPAERSEHTERLATTLADAASRTVGSAGILGSATERRAEQPA</sequence>
<dbReference type="Gene3D" id="3.40.50.1820">
    <property type="entry name" value="alpha/beta hydrolase"/>
    <property type="match status" value="2"/>
</dbReference>